<name>A0A1G2S5D8_9BACT</name>
<evidence type="ECO:0000313" key="2">
    <source>
        <dbReference type="Proteomes" id="UP000176997"/>
    </source>
</evidence>
<protein>
    <submittedName>
        <fullName evidence="1">Uncharacterized protein</fullName>
    </submittedName>
</protein>
<gene>
    <name evidence="1" type="ORF">A2675_00250</name>
</gene>
<accession>A0A1G2S5D8</accession>
<proteinExistence type="predicted"/>
<dbReference type="STRING" id="1802723.A2675_00250"/>
<sequence length="63" mass="7021">MLKLGKVGIKNPAPKRRVFGLPTGQAGAGPGFFDARERATARSQPYAFIHPRRKRTGYPERLQ</sequence>
<reference evidence="1 2" key="1">
    <citation type="journal article" date="2016" name="Nat. Commun.">
        <title>Thousands of microbial genomes shed light on interconnected biogeochemical processes in an aquifer system.</title>
        <authorList>
            <person name="Anantharaman K."/>
            <person name="Brown C.T."/>
            <person name="Hug L.A."/>
            <person name="Sharon I."/>
            <person name="Castelle C.J."/>
            <person name="Probst A.J."/>
            <person name="Thomas B.C."/>
            <person name="Singh A."/>
            <person name="Wilkins M.J."/>
            <person name="Karaoz U."/>
            <person name="Brodie E.L."/>
            <person name="Williams K.H."/>
            <person name="Hubbard S.S."/>
            <person name="Banfield J.F."/>
        </authorList>
    </citation>
    <scope>NUCLEOTIDE SEQUENCE [LARGE SCALE GENOMIC DNA]</scope>
</reference>
<evidence type="ECO:0000313" key="1">
    <source>
        <dbReference type="EMBL" id="OHA80303.1"/>
    </source>
</evidence>
<dbReference type="AlphaFoldDB" id="A0A1G2S5D8"/>
<dbReference type="Proteomes" id="UP000176997">
    <property type="component" value="Unassembled WGS sequence"/>
</dbReference>
<comment type="caution">
    <text evidence="1">The sequence shown here is derived from an EMBL/GenBank/DDBJ whole genome shotgun (WGS) entry which is preliminary data.</text>
</comment>
<dbReference type="EMBL" id="MHUS01000028">
    <property type="protein sequence ID" value="OHA80303.1"/>
    <property type="molecule type" value="Genomic_DNA"/>
</dbReference>
<organism evidence="1 2">
    <name type="scientific">Candidatus Yonathbacteria bacterium RIFCSPHIGHO2_01_FULL_51_10</name>
    <dbReference type="NCBI Taxonomy" id="1802723"/>
    <lineage>
        <taxon>Bacteria</taxon>
        <taxon>Candidatus Yonathiibacteriota</taxon>
    </lineage>
</organism>